<proteinExistence type="predicted"/>
<sequence length="149" mass="16450">MWSSVGKYAGASQEEEDDQEFTYAGVVSCYYANTASTTKIIGSKASDHITSNFEKLENAKKCKSEAKINLSTGHSSRITHKGSWSDQRNSKAGNGLYYLINESMISVIKKLAVMKKRSEKVALNATSTTAIPRTVRNVSKLSTPTHWHQ</sequence>
<organism evidence="1 2">
    <name type="scientific">Chenopodium quinoa</name>
    <name type="common">Quinoa</name>
    <dbReference type="NCBI Taxonomy" id="63459"/>
    <lineage>
        <taxon>Eukaryota</taxon>
        <taxon>Viridiplantae</taxon>
        <taxon>Streptophyta</taxon>
        <taxon>Embryophyta</taxon>
        <taxon>Tracheophyta</taxon>
        <taxon>Spermatophyta</taxon>
        <taxon>Magnoliopsida</taxon>
        <taxon>eudicotyledons</taxon>
        <taxon>Gunneridae</taxon>
        <taxon>Pentapetalae</taxon>
        <taxon>Caryophyllales</taxon>
        <taxon>Chenopodiaceae</taxon>
        <taxon>Chenopodioideae</taxon>
        <taxon>Atripliceae</taxon>
        <taxon>Chenopodium</taxon>
    </lineage>
</organism>
<dbReference type="Proteomes" id="UP000596660">
    <property type="component" value="Unplaced"/>
</dbReference>
<dbReference type="Gramene" id="AUR62031971-RA">
    <property type="protein sequence ID" value="AUR62031971-RA:cds"/>
    <property type="gene ID" value="AUR62031971"/>
</dbReference>
<keyword evidence="2" id="KW-1185">Reference proteome</keyword>
<dbReference type="AlphaFoldDB" id="A0A803MM09"/>
<name>A0A803MM09_CHEQI</name>
<protein>
    <submittedName>
        <fullName evidence="1">Uncharacterized protein</fullName>
    </submittedName>
</protein>
<reference evidence="1" key="2">
    <citation type="submission" date="2021-03" db="UniProtKB">
        <authorList>
            <consortium name="EnsemblPlants"/>
        </authorList>
    </citation>
    <scope>IDENTIFICATION</scope>
</reference>
<evidence type="ECO:0000313" key="2">
    <source>
        <dbReference type="Proteomes" id="UP000596660"/>
    </source>
</evidence>
<reference evidence="1" key="1">
    <citation type="journal article" date="2017" name="Nature">
        <title>The genome of Chenopodium quinoa.</title>
        <authorList>
            <person name="Jarvis D.E."/>
            <person name="Ho Y.S."/>
            <person name="Lightfoot D.J."/>
            <person name="Schmoeckel S.M."/>
            <person name="Li B."/>
            <person name="Borm T.J.A."/>
            <person name="Ohyanagi H."/>
            <person name="Mineta K."/>
            <person name="Michell C.T."/>
            <person name="Saber N."/>
            <person name="Kharbatia N.M."/>
            <person name="Rupper R.R."/>
            <person name="Sharp A.R."/>
            <person name="Dally N."/>
            <person name="Boughton B.A."/>
            <person name="Woo Y.H."/>
            <person name="Gao G."/>
            <person name="Schijlen E.G.W.M."/>
            <person name="Guo X."/>
            <person name="Momin A.A."/>
            <person name="Negrao S."/>
            <person name="Al-Babili S."/>
            <person name="Gehring C."/>
            <person name="Roessner U."/>
            <person name="Jung C."/>
            <person name="Murphy K."/>
            <person name="Arold S.T."/>
            <person name="Gojobori T."/>
            <person name="van der Linden C.G."/>
            <person name="van Loo E.N."/>
            <person name="Jellen E.N."/>
            <person name="Maughan P.J."/>
            <person name="Tester M."/>
        </authorList>
    </citation>
    <scope>NUCLEOTIDE SEQUENCE [LARGE SCALE GENOMIC DNA]</scope>
    <source>
        <strain evidence="1">cv. PI 614886</strain>
    </source>
</reference>
<accession>A0A803MM09</accession>
<evidence type="ECO:0000313" key="1">
    <source>
        <dbReference type="EnsemblPlants" id="AUR62031971-RA:cds"/>
    </source>
</evidence>
<dbReference type="EnsemblPlants" id="AUR62031971-RA">
    <property type="protein sequence ID" value="AUR62031971-RA:cds"/>
    <property type="gene ID" value="AUR62031971"/>
</dbReference>